<comment type="subcellular location">
    <subcellularLocation>
        <location evidence="1">Cell membrane</location>
        <topology evidence="1">Multi-pass membrane protein</topology>
    </subcellularLocation>
</comment>
<evidence type="ECO:0000256" key="1">
    <source>
        <dbReference type="ARBA" id="ARBA00004651"/>
    </source>
</evidence>
<accession>A0A549YJI5</accession>
<proteinExistence type="predicted"/>
<evidence type="ECO:0000313" key="7">
    <source>
        <dbReference type="EMBL" id="TRM12043.1"/>
    </source>
</evidence>
<evidence type="ECO:0000256" key="2">
    <source>
        <dbReference type="ARBA" id="ARBA00022475"/>
    </source>
</evidence>
<feature type="transmembrane region" description="Helical" evidence="6">
    <location>
        <begin position="386"/>
        <end position="406"/>
    </location>
</feature>
<dbReference type="RefSeq" id="WP_129676679.1">
    <property type="nucleotide sequence ID" value="NZ_VJMZ01000001.1"/>
</dbReference>
<comment type="caution">
    <text evidence="7">The sequence shown here is derived from an EMBL/GenBank/DDBJ whole genome shotgun (WGS) entry which is preliminary data.</text>
</comment>
<dbReference type="Proteomes" id="UP000319280">
    <property type="component" value="Unassembled WGS sequence"/>
</dbReference>
<dbReference type="EMBL" id="VJMZ01000001">
    <property type="protein sequence ID" value="TRM12043.1"/>
    <property type="molecule type" value="Genomic_DNA"/>
</dbReference>
<feature type="transmembrane region" description="Helical" evidence="6">
    <location>
        <begin position="272"/>
        <end position="293"/>
    </location>
</feature>
<feature type="transmembrane region" description="Helical" evidence="6">
    <location>
        <begin position="299"/>
        <end position="316"/>
    </location>
</feature>
<evidence type="ECO:0000256" key="4">
    <source>
        <dbReference type="ARBA" id="ARBA00022989"/>
    </source>
</evidence>
<evidence type="ECO:0000256" key="3">
    <source>
        <dbReference type="ARBA" id="ARBA00022692"/>
    </source>
</evidence>
<dbReference type="Pfam" id="PF03606">
    <property type="entry name" value="DcuC"/>
    <property type="match status" value="1"/>
</dbReference>
<feature type="transmembrane region" description="Helical" evidence="6">
    <location>
        <begin position="131"/>
        <end position="160"/>
    </location>
</feature>
<keyword evidence="4 6" id="KW-1133">Transmembrane helix</keyword>
<keyword evidence="5 6" id="KW-0472">Membrane</keyword>
<name>A0A549YJI5_9BACI</name>
<dbReference type="InterPro" id="IPR018385">
    <property type="entry name" value="C4_dicarb_anaerob_car-like"/>
</dbReference>
<feature type="transmembrane region" description="Helical" evidence="6">
    <location>
        <begin position="89"/>
        <end position="111"/>
    </location>
</feature>
<feature type="transmembrane region" description="Helical" evidence="6">
    <location>
        <begin position="328"/>
        <end position="348"/>
    </location>
</feature>
<dbReference type="PANTHER" id="PTHR43652">
    <property type="entry name" value="BASIC AMINO ACID ANTIPORTER YFCC-RELATED"/>
    <property type="match status" value="1"/>
</dbReference>
<sequence>MSNEPLQDSNMEVNENPKKKKKFELPDAYVILFVILLLAAIATYIIPAGSFDRETSENGTSVVIPGSFEQIEQQPASVIEVFRSIQEGLIGGASIIFLVLIIGGAFSVIESTGAIDTMIMKTINKTKNKEWLLITMVAIVFSIFGGLGIVVNAVIAFIPIGIVLARAMKMDAIVGVAIIYLGAYSGFSIGFLDPLTTGFAQQIAELPLFSGLGYRILIYLTILTSSILYITWYSNKVKKNPENSILKENRFPKLEEKNMDEVSSVLTNTQKLVLVILGLGIGTYVFGVFQLGWSINEMAGVFIAIAIVTAIVTRMGSNTMVSEFMNGCKGVVYGALIIGMARSIVVILENSMVLDTIVQGMSVAMGSFSSVAGAIALFIGNGIFNLIVSSGSGQAAIVMPIMTPLADIMEIPRQVAVQAYSMGDGFTNMITPLSGVLMANLAIAGIPWTKWIKFAIPLALIWYVIGMIYLSIAVLINWGPM</sequence>
<feature type="transmembrane region" description="Helical" evidence="6">
    <location>
        <begin position="460"/>
        <end position="479"/>
    </location>
</feature>
<dbReference type="GO" id="GO:0005886">
    <property type="term" value="C:plasma membrane"/>
    <property type="evidence" value="ECO:0007669"/>
    <property type="project" value="UniProtKB-SubCell"/>
</dbReference>
<evidence type="ECO:0000313" key="8">
    <source>
        <dbReference type="Proteomes" id="UP000319280"/>
    </source>
</evidence>
<organism evidence="7 8">
    <name type="scientific">Lentibacillus cibarius</name>
    <dbReference type="NCBI Taxonomy" id="2583219"/>
    <lineage>
        <taxon>Bacteria</taxon>
        <taxon>Bacillati</taxon>
        <taxon>Bacillota</taxon>
        <taxon>Bacilli</taxon>
        <taxon>Bacillales</taxon>
        <taxon>Bacillaceae</taxon>
        <taxon>Lentibacillus</taxon>
    </lineage>
</organism>
<dbReference type="AlphaFoldDB" id="A0A549YJI5"/>
<feature type="transmembrane region" description="Helical" evidence="6">
    <location>
        <begin position="172"/>
        <end position="192"/>
    </location>
</feature>
<dbReference type="InterPro" id="IPR051679">
    <property type="entry name" value="DASS-Related_Transporters"/>
</dbReference>
<reference evidence="7 8" key="1">
    <citation type="submission" date="2019-07" db="EMBL/GenBank/DDBJ databases">
        <title>Genomic analysis of Lentibacillus sp. NKC851-2.</title>
        <authorList>
            <person name="Oh Y.J."/>
        </authorList>
    </citation>
    <scope>NUCLEOTIDE SEQUENCE [LARGE SCALE GENOMIC DNA]</scope>
    <source>
        <strain evidence="7 8">NKC851-2</strain>
    </source>
</reference>
<protein>
    <submittedName>
        <fullName evidence="7">YfcC family protein</fullName>
    </submittedName>
</protein>
<dbReference type="PANTHER" id="PTHR43652:SF6">
    <property type="entry name" value="ARGININE REPRESSOR"/>
    <property type="match status" value="1"/>
</dbReference>
<feature type="transmembrane region" description="Helical" evidence="6">
    <location>
        <begin position="360"/>
        <end position="379"/>
    </location>
</feature>
<evidence type="ECO:0000256" key="5">
    <source>
        <dbReference type="ARBA" id="ARBA00023136"/>
    </source>
</evidence>
<keyword evidence="3 6" id="KW-0812">Transmembrane</keyword>
<evidence type="ECO:0000256" key="6">
    <source>
        <dbReference type="SAM" id="Phobius"/>
    </source>
</evidence>
<keyword evidence="8" id="KW-1185">Reference proteome</keyword>
<keyword evidence="2" id="KW-1003">Cell membrane</keyword>
<gene>
    <name evidence="7" type="ORF">FH966_10310</name>
</gene>
<feature type="transmembrane region" description="Helical" evidence="6">
    <location>
        <begin position="212"/>
        <end position="232"/>
    </location>
</feature>
<feature type="transmembrane region" description="Helical" evidence="6">
    <location>
        <begin position="28"/>
        <end position="46"/>
    </location>
</feature>
<feature type="transmembrane region" description="Helical" evidence="6">
    <location>
        <begin position="426"/>
        <end position="448"/>
    </location>
</feature>